<comment type="caution">
    <text evidence="3">The sequence shown here is derived from an EMBL/GenBank/DDBJ whole genome shotgun (WGS) entry which is preliminary data.</text>
</comment>
<sequence length="886" mass="105767">MKVQQLFYTSCKKGISLGMGFQTYSMSKGITEEERKEIESHCIYIPPDNLPTQPTKEEIEELFPIALSSFRLKNGKYCICQSKYIGKDYSGRYGNYFSHVLISDETWPFYPIELYGSITFRDCLTLEEENAVEINPLPNLEEIHLGNEIDFYTISKFLKGTGVENRRKSFKVFMDNVVRYQKEGKPIVFWDSKENNPYWIGAIQMSLPKNLAQTFSFTTYCYNPENTNYIISGLDKDGSVFNLKGNQKLYKYTFINFNESNQQIVNTNFSKLVEVGYTVSKEVLLSFLYFIEQFQYNLLDEDIEDCICLYNIVNKGIEKLNIENVKKAIIFANTYKSQDAFTKLFEQISPNLEKISTQVDMELTEIVAKFLFNMGRETGKYEHIQKAYGFLFDAIHCLIIDEEDIDEEEVFKLYKKIRENEKESSHEFIKMCLDKQRIGRLNTYLEGAKVRHAKFYLKSIIDDIIMFNRECDINDKIQLFSMNDEEDVKRTELLKKCMEILLHAPKDIEEVVHYFKGEYEYVSNIIIMEYILNLHKCKNSLVEETLAKFVFTEGDRDVYWKKKIYSNIYPQPYGMDFMFYMFKYELSKNMDNEKFFIEYCEEIFDEFIEYRNKRFWQAVETYMNFFEDIPLEEYKKILNYICKNLSYIEVNKKLLQKIILNFEGKINVDNADSLCNGIEEVEKLKNKYKINTHCSITELVCIYKKLKDDSYNNKMKALRCFKADFSHMSSDEYEEYLSWILSNFSIYIRDYIDHSKIERAFLCEEYEEIYYRIYTDIIINILYEKKYKNILKDSNIETYEIFLDYVIFILKDKVDFEENIQHYVEDKIIYVLQNSNERKINNYDKYIVQKIKDDRNKAAILKEWQKMKIKAEEKGGFKNILSFFKK</sequence>
<dbReference type="RefSeq" id="WP_216438077.1">
    <property type="nucleotide sequence ID" value="NZ_JAHLQF010000001.1"/>
</dbReference>
<proteinExistence type="predicted"/>
<keyword evidence="4" id="KW-1185">Reference proteome</keyword>
<dbReference type="InterPro" id="IPR045402">
    <property type="entry name" value="GAP1-N2"/>
</dbReference>
<organism evidence="3 4">
    <name type="scientific">Clostridium mobile</name>
    <dbReference type="NCBI Taxonomy" id="2841512"/>
    <lineage>
        <taxon>Bacteria</taxon>
        <taxon>Bacillati</taxon>
        <taxon>Bacillota</taxon>
        <taxon>Clostridia</taxon>
        <taxon>Eubacteriales</taxon>
        <taxon>Clostridiaceae</taxon>
        <taxon>Clostridium</taxon>
    </lineage>
</organism>
<dbReference type="EMBL" id="JAHLQF010000001">
    <property type="protein sequence ID" value="MBU5483722.1"/>
    <property type="molecule type" value="Genomic_DNA"/>
</dbReference>
<protein>
    <submittedName>
        <fullName evidence="3">Uncharacterized protein</fullName>
    </submittedName>
</protein>
<evidence type="ECO:0000259" key="1">
    <source>
        <dbReference type="Pfam" id="PF20013"/>
    </source>
</evidence>
<evidence type="ECO:0000313" key="3">
    <source>
        <dbReference type="EMBL" id="MBU5483722.1"/>
    </source>
</evidence>
<dbReference type="Pfam" id="PF20014">
    <property type="entry name" value="GAP1-M"/>
    <property type="match status" value="1"/>
</dbReference>
<accession>A0ABS6EET5</accession>
<evidence type="ECO:0000259" key="2">
    <source>
        <dbReference type="Pfam" id="PF20014"/>
    </source>
</evidence>
<dbReference type="InterPro" id="IPR045401">
    <property type="entry name" value="GAP1-M"/>
</dbReference>
<reference evidence="3 4" key="1">
    <citation type="submission" date="2021-06" db="EMBL/GenBank/DDBJ databases">
        <authorList>
            <person name="Sun Q."/>
            <person name="Li D."/>
        </authorList>
    </citation>
    <scope>NUCLEOTIDE SEQUENCE [LARGE SCALE GENOMIC DNA]</scope>
    <source>
        <strain evidence="3 4">MSJ-11</strain>
    </source>
</reference>
<feature type="domain" description="GTPase-associated protein 1 N-terminal" evidence="1">
    <location>
        <begin position="3"/>
        <end position="135"/>
    </location>
</feature>
<name>A0ABS6EET5_9CLOT</name>
<feature type="domain" description="GTPase-associated protein 1 middle" evidence="2">
    <location>
        <begin position="156"/>
        <end position="251"/>
    </location>
</feature>
<dbReference type="Pfam" id="PF20013">
    <property type="entry name" value="GAP1-N2"/>
    <property type="match status" value="1"/>
</dbReference>
<evidence type="ECO:0000313" key="4">
    <source>
        <dbReference type="Proteomes" id="UP000726170"/>
    </source>
</evidence>
<gene>
    <name evidence="3" type="ORF">KQI86_05220</name>
</gene>
<dbReference type="Proteomes" id="UP000726170">
    <property type="component" value="Unassembled WGS sequence"/>
</dbReference>